<dbReference type="AlphaFoldDB" id="A0AAV4V094"/>
<dbReference type="PROSITE" id="PS50102">
    <property type="entry name" value="RRM"/>
    <property type="match status" value="2"/>
</dbReference>
<dbReference type="Proteomes" id="UP001054837">
    <property type="component" value="Unassembled WGS sequence"/>
</dbReference>
<dbReference type="InterPro" id="IPR000504">
    <property type="entry name" value="RRM_dom"/>
</dbReference>
<dbReference type="EMBL" id="BPLQ01012170">
    <property type="protein sequence ID" value="GIY63273.1"/>
    <property type="molecule type" value="Genomic_DNA"/>
</dbReference>
<evidence type="ECO:0000259" key="6">
    <source>
        <dbReference type="PROSITE" id="PS50102"/>
    </source>
</evidence>
<dbReference type="PANTHER" id="PTHR37457">
    <property type="entry name" value="TRNA SELENOCYSTEINE 1-ASSOCIATED PROTEIN 1-RELATED"/>
    <property type="match status" value="1"/>
</dbReference>
<comment type="caution">
    <text evidence="7">The sequence shown here is derived from an EMBL/GenBank/DDBJ whole genome shotgun (WGS) entry which is preliminary data.</text>
</comment>
<dbReference type="GO" id="GO:0003723">
    <property type="term" value="F:RNA binding"/>
    <property type="evidence" value="ECO:0007669"/>
    <property type="project" value="UniProtKB-UniRule"/>
</dbReference>
<dbReference type="Pfam" id="PF00076">
    <property type="entry name" value="RRM_1"/>
    <property type="match status" value="2"/>
</dbReference>
<evidence type="ECO:0000256" key="4">
    <source>
        <dbReference type="PROSITE-ProRule" id="PRU00176"/>
    </source>
</evidence>
<dbReference type="InterPro" id="IPR035979">
    <property type="entry name" value="RBD_domain_sf"/>
</dbReference>
<dbReference type="InterPro" id="IPR041085">
    <property type="entry name" value="TSAP1_C"/>
</dbReference>
<name>A0AAV4V094_9ARAC</name>
<reference evidence="7 8" key="1">
    <citation type="submission" date="2021-06" db="EMBL/GenBank/DDBJ databases">
        <title>Caerostris darwini draft genome.</title>
        <authorList>
            <person name="Kono N."/>
            <person name="Arakawa K."/>
        </authorList>
    </citation>
    <scope>NUCLEOTIDE SEQUENCE [LARGE SCALE GENOMIC DNA]</scope>
</reference>
<dbReference type="FunFam" id="3.30.70.330:FF:000159">
    <property type="entry name" value="tRNA selenocysteine 1-associated protein 1"/>
    <property type="match status" value="1"/>
</dbReference>
<sequence>MFTDVLRISSQKDLLTSLQCAMNRKSTVWIGDLDTNTDEDFLIDAFRILGEPLCRVKIIRKNTESLCYGFLEFPDEESAQRVLHSYNGKLIPNALNGKRFKLNHATYSKDGTIHQLVSVWLTIEKIVTSSIHLGRKDYSIFVGDLSPEVDDLALFDAFLARYKTVKLAKVIYDPSGISKGYGFVHFSSKTEYEASLVEMQNTHIGSKSVRVSPAQQKSRTSTPTVPGQDEQQWQQQYPGYDYQSYYAAWQNYQSQNPYYAYDQRYAAAYGSAYQYPQQYSYDPQQTTATAATTTSLAQYTQAAYEIPENIVEEHDIPLDIDQLNQELMQRNEEFYTALDDSRWLPTDNLDPPLLRMK</sequence>
<protein>
    <recommendedName>
        <fullName evidence="3">tRNA selenocysteine-associated protein 1</fullName>
    </recommendedName>
</protein>
<evidence type="ECO:0000256" key="5">
    <source>
        <dbReference type="SAM" id="MobiDB-lite"/>
    </source>
</evidence>
<keyword evidence="2 4" id="KW-0694">RNA-binding</keyword>
<evidence type="ECO:0000313" key="8">
    <source>
        <dbReference type="Proteomes" id="UP001054837"/>
    </source>
</evidence>
<organism evidence="7 8">
    <name type="scientific">Caerostris darwini</name>
    <dbReference type="NCBI Taxonomy" id="1538125"/>
    <lineage>
        <taxon>Eukaryota</taxon>
        <taxon>Metazoa</taxon>
        <taxon>Ecdysozoa</taxon>
        <taxon>Arthropoda</taxon>
        <taxon>Chelicerata</taxon>
        <taxon>Arachnida</taxon>
        <taxon>Araneae</taxon>
        <taxon>Araneomorphae</taxon>
        <taxon>Entelegynae</taxon>
        <taxon>Araneoidea</taxon>
        <taxon>Araneidae</taxon>
        <taxon>Caerostris</taxon>
    </lineage>
</organism>
<dbReference type="SMART" id="SM00360">
    <property type="entry name" value="RRM"/>
    <property type="match status" value="2"/>
</dbReference>
<comment type="similarity">
    <text evidence="1">Belongs to the RRM TRSPAP family.</text>
</comment>
<gene>
    <name evidence="7" type="primary">Trnau1ap</name>
    <name evidence="7" type="ORF">CDAR_272232</name>
</gene>
<feature type="region of interest" description="Disordered" evidence="5">
    <location>
        <begin position="206"/>
        <end position="232"/>
    </location>
</feature>
<keyword evidence="8" id="KW-1185">Reference proteome</keyword>
<feature type="domain" description="RRM" evidence="6">
    <location>
        <begin position="26"/>
        <end position="107"/>
    </location>
</feature>
<dbReference type="SUPFAM" id="SSF54928">
    <property type="entry name" value="RNA-binding domain, RBD"/>
    <property type="match status" value="2"/>
</dbReference>
<evidence type="ECO:0000256" key="1">
    <source>
        <dbReference type="ARBA" id="ARBA00008920"/>
    </source>
</evidence>
<dbReference type="PANTHER" id="PTHR37457:SF3">
    <property type="entry name" value="TRNA SELENOCYSTEINE-ASSOCIATED PROTEIN 1"/>
    <property type="match status" value="1"/>
</dbReference>
<evidence type="ECO:0000313" key="7">
    <source>
        <dbReference type="EMBL" id="GIY63273.1"/>
    </source>
</evidence>
<feature type="compositionally biased region" description="Polar residues" evidence="5">
    <location>
        <begin position="213"/>
        <end position="232"/>
    </location>
</feature>
<evidence type="ECO:0000256" key="2">
    <source>
        <dbReference type="ARBA" id="ARBA00022884"/>
    </source>
</evidence>
<proteinExistence type="inferred from homology"/>
<dbReference type="InterPro" id="IPR012677">
    <property type="entry name" value="Nucleotide-bd_a/b_plait_sf"/>
</dbReference>
<accession>A0AAV4V094</accession>
<dbReference type="Pfam" id="PF17654">
    <property type="entry name" value="Trnau1ap"/>
    <property type="match status" value="1"/>
</dbReference>
<dbReference type="InterPro" id="IPR040434">
    <property type="entry name" value="TSAP1"/>
</dbReference>
<feature type="domain" description="RRM" evidence="6">
    <location>
        <begin position="138"/>
        <end position="216"/>
    </location>
</feature>
<dbReference type="Gene3D" id="3.30.70.330">
    <property type="match status" value="2"/>
</dbReference>
<evidence type="ECO:0000256" key="3">
    <source>
        <dbReference type="ARBA" id="ARBA00033477"/>
    </source>
</evidence>